<evidence type="ECO:0000313" key="2">
    <source>
        <dbReference type="EMBL" id="CAE0447241.1"/>
    </source>
</evidence>
<dbReference type="SUPFAM" id="SSF101152">
    <property type="entry name" value="Mob1/phocein"/>
    <property type="match status" value="1"/>
</dbReference>
<proteinExistence type="predicted"/>
<dbReference type="InterPro" id="IPR005301">
    <property type="entry name" value="MOB_kinase_act_fam"/>
</dbReference>
<dbReference type="Pfam" id="PF03637">
    <property type="entry name" value="Mob1_phocein"/>
    <property type="match status" value="1"/>
</dbReference>
<dbReference type="SMART" id="SM01388">
    <property type="entry name" value="Mob1_phocein"/>
    <property type="match status" value="1"/>
</dbReference>
<accession>A0A7S3PQD8</accession>
<dbReference type="AlphaFoldDB" id="A0A7S3PQD8"/>
<dbReference type="PANTHER" id="PTHR22599">
    <property type="entry name" value="MPS ONE BINDER KINASE ACTIVATOR-LIKE MOB"/>
    <property type="match status" value="1"/>
</dbReference>
<reference evidence="2" key="1">
    <citation type="submission" date="2021-01" db="EMBL/GenBank/DDBJ databases">
        <authorList>
            <person name="Corre E."/>
            <person name="Pelletier E."/>
            <person name="Niang G."/>
            <person name="Scheremetjew M."/>
            <person name="Finn R."/>
            <person name="Kale V."/>
            <person name="Holt S."/>
            <person name="Cochrane G."/>
            <person name="Meng A."/>
            <person name="Brown T."/>
            <person name="Cohen L."/>
        </authorList>
    </citation>
    <scope>NUCLEOTIDE SEQUENCE</scope>
    <source>
        <strain evidence="2">GSBS06</strain>
    </source>
</reference>
<feature type="region of interest" description="Disordered" evidence="1">
    <location>
        <begin position="1"/>
        <end position="22"/>
    </location>
</feature>
<protein>
    <submittedName>
        <fullName evidence="2">Uncharacterized protein</fullName>
    </submittedName>
</protein>
<organism evidence="2">
    <name type="scientific">Aplanochytrium stocchinoi</name>
    <dbReference type="NCBI Taxonomy" id="215587"/>
    <lineage>
        <taxon>Eukaryota</taxon>
        <taxon>Sar</taxon>
        <taxon>Stramenopiles</taxon>
        <taxon>Bigyra</taxon>
        <taxon>Labyrinthulomycetes</taxon>
        <taxon>Thraustochytrida</taxon>
        <taxon>Thraustochytriidae</taxon>
        <taxon>Aplanochytrium</taxon>
    </lineage>
</organism>
<sequence>MPANDKNTFKVSSKKSSGSRAQTRAALVDKVRARKSSMMSDLHGSFHTLGNGTLLEAVVLPEDEDPNEWLAANTVDFFNELTLLYGLCSADIEAKNLGPGEGFPKNIVYYWDNAEDEAPGSNKLYKDLSGPEYVELVFTWVENLIENPTVFPTDEEADWPEDFKEGYVQKMFRRMFRVFAIIYHSHFQALEKDKKAINHLNTCFKHFIFFSMKWDLIDFGSDDVKVLKRPIKNIKEQYENENNSMVM</sequence>
<evidence type="ECO:0000256" key="1">
    <source>
        <dbReference type="SAM" id="MobiDB-lite"/>
    </source>
</evidence>
<dbReference type="EMBL" id="HBIN01022418">
    <property type="protein sequence ID" value="CAE0447241.1"/>
    <property type="molecule type" value="Transcribed_RNA"/>
</dbReference>
<name>A0A7S3PQD8_9STRA</name>
<dbReference type="InterPro" id="IPR036703">
    <property type="entry name" value="MOB_kinase_act_sf"/>
</dbReference>
<gene>
    <name evidence="2" type="ORF">ASTO00021_LOCUS17218</name>
</gene>
<dbReference type="Gene3D" id="1.20.140.30">
    <property type="entry name" value="MOB kinase activator"/>
    <property type="match status" value="1"/>
</dbReference>